<dbReference type="InterPro" id="IPR013762">
    <property type="entry name" value="Integrase-like_cat_sf"/>
</dbReference>
<feature type="region of interest" description="Disordered" evidence="3">
    <location>
        <begin position="1"/>
        <end position="26"/>
    </location>
</feature>
<dbReference type="GO" id="GO:0006310">
    <property type="term" value="P:DNA recombination"/>
    <property type="evidence" value="ECO:0007669"/>
    <property type="project" value="UniProtKB-KW"/>
</dbReference>
<dbReference type="STRING" id="154538.A0A1M2VBW7"/>
<evidence type="ECO:0000256" key="2">
    <source>
        <dbReference type="ARBA" id="ARBA00023172"/>
    </source>
</evidence>
<feature type="compositionally biased region" description="Low complexity" evidence="3">
    <location>
        <begin position="94"/>
        <end position="111"/>
    </location>
</feature>
<dbReference type="Proteomes" id="UP000184267">
    <property type="component" value="Unassembled WGS sequence"/>
</dbReference>
<sequence length="1446" mass="162886">MPNEGEQEGQQQPREPLDEARNPFRAKCPDYRAFEWDDERQRLVAAGTVADDDEAVTHLVARWEERIALAKDDWLQRGGQQPPEGEPPADLPQARSRANSGASRRPSRAPSVVPDAPQANDDGDDSDPEDIRIPFGQAGPDFIADQPSLFAQNKITKREYIELYYFTVGARQRARRDQLALNEDVLTLERSSSSFALKTPVQASLEARRDDQLSWDEVMQARPQFLLWIEKLGWPPKWVKMHAAFFYRLDSHEMRSQPGGTEALALYQAKYRREWHISVTQRKLFDLSEINETAMQHIKTELIQTQLRGSLQQWQSEREALRSELKRRASSPPPAQSPTKRQKWQPPRTPSRFPSRRDHAAPSPQSGRSFRQGADGSALVICAICLGRHPLNEVSKCTLSVTWDGRPAACIRDGNGNPAVPTPVTPTDTVVRVAAATNTEPIGALVHRRSNPLTPLHADEWERLLRDSALLERYPRLVHWIRHGFITDIPPIYTTFTPPNSATLELHRGEFNRIVRHEFDSDCYIGPFSRSTLESLIGPFQSSPLSLVPKPHKEDVYRLVQNFSYPHTPSHGISSINSHINSDDWPCTWGTFDAFALLCWRLPPGSQGAVRDISEAYRQMPLHPSQWPGTVVRLGEDSFAVDPCASFGVASHAGAYGYLGDAFADILRFHGIGPIAKWVDDSVFLRILRAHLDDFNHRRSTWRAQVVRNGGRKQDGGRIWFGGDILPDGRSDQFVEDMAFPVHDLSGDSPRSADDLPYTYCLADIDRISNPLGIIWQREKDIPFSSRFPFTGFEWNLGDYSVAIPRKKAEKYIRAIDEWLLRRLHSLREVQKLHGKLWHASLVVQQGRGYLTSLESFLGLFHDSPFKPRTPPQSTASDLRWWRATLQRSDLHREIPGPREVWNPSAFSDASSGTGIGIILNGHWRAWRLLPGWRSDERDIGWAEAVGMELLVRSILSQGVSNLPLPDIQVFGDNRGVVEGWWKGRSRNRPTNVVFRRLAAFLEEHSTRIHTRYVESAHNPADGPSRGKFPPQRLLLPPLTLPSELQPFLVDFDSPFSAVERRLQESGQPLEALSKPSVSEAEAKRRHHNNCEYDNIQPWRGSFWSDLHDIDIQRIVDVTSQSWAESTAGTYGSGLLVFHVFCDARGVAEEQRTPAGELLILAFVASIAGAYSSSAILNYVNGVRAWHIIHGLEWTVDKDRLKAAINGASKLVPAALKKKKREPVTVALLHSLATQFDLTVPFDAAVWACMLVSFFSLARLGELTVKNQGAFKHALHPSRSSLRFEQHRGGSEVRCIFLPCTKAAPQGEDISFARQSSPIDPWSALDNHLQLNNLAEDPHIFAYKRHPTDAVGVPLTKPAFNKRMKAALTTISAPAIHGHSLRIGGTLEYLLRGLSFETVKAIGRWKSDAFTLYLRKHAQVLAPYLQDHTDTWTEVSCSVIQLPPVR</sequence>
<dbReference type="GO" id="GO:0015074">
    <property type="term" value="P:DNA integration"/>
    <property type="evidence" value="ECO:0007669"/>
    <property type="project" value="InterPro"/>
</dbReference>
<dbReference type="EMBL" id="MNAD01001485">
    <property type="protein sequence ID" value="OJT05120.1"/>
    <property type="molecule type" value="Genomic_DNA"/>
</dbReference>
<reference evidence="4 5" key="1">
    <citation type="submission" date="2016-10" db="EMBL/GenBank/DDBJ databases">
        <title>Genome sequence of the basidiomycete white-rot fungus Trametes pubescens.</title>
        <authorList>
            <person name="Makela M.R."/>
            <person name="Granchi Z."/>
            <person name="Peng M."/>
            <person name="De Vries R.P."/>
            <person name="Grigoriev I."/>
            <person name="Riley R."/>
            <person name="Hilden K."/>
        </authorList>
    </citation>
    <scope>NUCLEOTIDE SEQUENCE [LARGE SCALE GENOMIC DNA]</scope>
    <source>
        <strain evidence="4 5">FBCC735</strain>
    </source>
</reference>
<keyword evidence="2" id="KW-0233">DNA recombination</keyword>
<protein>
    <recommendedName>
        <fullName evidence="6">Tyr recombinase domain-containing protein</fullName>
    </recommendedName>
</protein>
<dbReference type="OMA" id="HGKLWHA"/>
<dbReference type="InterPro" id="IPR011010">
    <property type="entry name" value="DNA_brk_join_enz"/>
</dbReference>
<dbReference type="InterPro" id="IPR052055">
    <property type="entry name" value="Hepadnavirus_pol/RT"/>
</dbReference>
<keyword evidence="1" id="KW-0238">DNA-binding</keyword>
<dbReference type="SUPFAM" id="SSF56349">
    <property type="entry name" value="DNA breaking-rejoining enzymes"/>
    <property type="match status" value="1"/>
</dbReference>
<organism evidence="4 5">
    <name type="scientific">Trametes pubescens</name>
    <name type="common">White-rot fungus</name>
    <dbReference type="NCBI Taxonomy" id="154538"/>
    <lineage>
        <taxon>Eukaryota</taxon>
        <taxon>Fungi</taxon>
        <taxon>Dikarya</taxon>
        <taxon>Basidiomycota</taxon>
        <taxon>Agaricomycotina</taxon>
        <taxon>Agaricomycetes</taxon>
        <taxon>Polyporales</taxon>
        <taxon>Polyporaceae</taxon>
        <taxon>Trametes</taxon>
    </lineage>
</organism>
<dbReference type="PANTHER" id="PTHR33050">
    <property type="entry name" value="REVERSE TRANSCRIPTASE DOMAIN-CONTAINING PROTEIN"/>
    <property type="match status" value="1"/>
</dbReference>
<dbReference type="SUPFAM" id="SSF47823">
    <property type="entry name" value="lambda integrase-like, N-terminal domain"/>
    <property type="match status" value="1"/>
</dbReference>
<accession>A0A1M2VBW7</accession>
<dbReference type="GO" id="GO:0003677">
    <property type="term" value="F:DNA binding"/>
    <property type="evidence" value="ECO:0007669"/>
    <property type="project" value="UniProtKB-KW"/>
</dbReference>
<name>A0A1M2VBW7_TRAPU</name>
<dbReference type="Gene3D" id="1.10.443.10">
    <property type="entry name" value="Intergrase catalytic core"/>
    <property type="match status" value="1"/>
</dbReference>
<proteinExistence type="predicted"/>
<keyword evidence="5" id="KW-1185">Reference proteome</keyword>
<dbReference type="PANTHER" id="PTHR33050:SF7">
    <property type="entry name" value="RIBONUCLEASE H"/>
    <property type="match status" value="1"/>
</dbReference>
<evidence type="ECO:0000256" key="1">
    <source>
        <dbReference type="ARBA" id="ARBA00023125"/>
    </source>
</evidence>
<evidence type="ECO:0000313" key="4">
    <source>
        <dbReference type="EMBL" id="OJT05120.1"/>
    </source>
</evidence>
<evidence type="ECO:0000256" key="3">
    <source>
        <dbReference type="SAM" id="MobiDB-lite"/>
    </source>
</evidence>
<feature type="region of interest" description="Disordered" evidence="3">
    <location>
        <begin position="318"/>
        <end position="372"/>
    </location>
</feature>
<comment type="caution">
    <text evidence="4">The sequence shown here is derived from an EMBL/GenBank/DDBJ whole genome shotgun (WGS) entry which is preliminary data.</text>
</comment>
<dbReference type="InterPro" id="IPR010998">
    <property type="entry name" value="Integrase_recombinase_N"/>
</dbReference>
<evidence type="ECO:0000313" key="5">
    <source>
        <dbReference type="Proteomes" id="UP000184267"/>
    </source>
</evidence>
<feature type="compositionally biased region" description="Basic and acidic residues" evidence="3">
    <location>
        <begin position="318"/>
        <end position="327"/>
    </location>
</feature>
<dbReference type="OrthoDB" id="2794913at2759"/>
<gene>
    <name evidence="4" type="ORF">TRAPUB_4081</name>
</gene>
<feature type="region of interest" description="Disordered" evidence="3">
    <location>
        <begin position="73"/>
        <end position="140"/>
    </location>
</feature>
<feature type="compositionally biased region" description="Basic and acidic residues" evidence="3">
    <location>
        <begin position="15"/>
        <end position="26"/>
    </location>
</feature>
<evidence type="ECO:0008006" key="6">
    <source>
        <dbReference type="Google" id="ProtNLM"/>
    </source>
</evidence>
<dbReference type="Gene3D" id="1.10.150.130">
    <property type="match status" value="1"/>
</dbReference>